<sequence length="78" mass="9022">MDQQDENAVSFLDHVAERHQILTKLQAAEYKDWSTDSPPRRLPPHVSTLDVWVALHVSPYGRLNRLDKMIDPARRDSS</sequence>
<dbReference type="EMBL" id="JAATWM020000007">
    <property type="protein sequence ID" value="KAF9879612.1"/>
    <property type="molecule type" value="Genomic_DNA"/>
</dbReference>
<protein>
    <submittedName>
        <fullName evidence="1">Uncharacterized protein</fullName>
    </submittedName>
</protein>
<proteinExistence type="predicted"/>
<evidence type="ECO:0000313" key="1">
    <source>
        <dbReference type="EMBL" id="KAF9879612.1"/>
    </source>
</evidence>
<evidence type="ECO:0000313" key="2">
    <source>
        <dbReference type="Proteomes" id="UP000781932"/>
    </source>
</evidence>
<keyword evidence="2" id="KW-1185">Reference proteome</keyword>
<dbReference type="Proteomes" id="UP000781932">
    <property type="component" value="Unassembled WGS sequence"/>
</dbReference>
<gene>
    <name evidence="1" type="ORF">CkaCkLH20_03155</name>
</gene>
<dbReference type="AlphaFoldDB" id="A0A9P6IA11"/>
<name>A0A9P6IA11_9PEZI</name>
<reference evidence="1" key="2">
    <citation type="submission" date="2020-11" db="EMBL/GenBank/DDBJ databases">
        <title>Whole genome sequencing of Colletotrichum sp.</title>
        <authorList>
            <person name="Li H."/>
        </authorList>
    </citation>
    <scope>NUCLEOTIDE SEQUENCE</scope>
    <source>
        <strain evidence="1">CkLH20</strain>
    </source>
</reference>
<reference evidence="1" key="1">
    <citation type="submission" date="2020-03" db="EMBL/GenBank/DDBJ databases">
        <authorList>
            <person name="He L."/>
        </authorList>
    </citation>
    <scope>NUCLEOTIDE SEQUENCE</scope>
    <source>
        <strain evidence="1">CkLH20</strain>
    </source>
</reference>
<dbReference type="RefSeq" id="XP_038749073.1">
    <property type="nucleotide sequence ID" value="XM_038885874.1"/>
</dbReference>
<dbReference type="GeneID" id="62158948"/>
<organism evidence="1 2">
    <name type="scientific">Colletotrichum karsti</name>
    <dbReference type="NCBI Taxonomy" id="1095194"/>
    <lineage>
        <taxon>Eukaryota</taxon>
        <taxon>Fungi</taxon>
        <taxon>Dikarya</taxon>
        <taxon>Ascomycota</taxon>
        <taxon>Pezizomycotina</taxon>
        <taxon>Sordariomycetes</taxon>
        <taxon>Hypocreomycetidae</taxon>
        <taxon>Glomerellales</taxon>
        <taxon>Glomerellaceae</taxon>
        <taxon>Colletotrichum</taxon>
        <taxon>Colletotrichum boninense species complex</taxon>
    </lineage>
</organism>
<comment type="caution">
    <text evidence="1">The sequence shown here is derived from an EMBL/GenBank/DDBJ whole genome shotgun (WGS) entry which is preliminary data.</text>
</comment>
<accession>A0A9P6IA11</accession>